<reference evidence="1" key="1">
    <citation type="submission" date="2020-07" db="EMBL/GenBank/DDBJ databases">
        <title>Koleobacter methoxysyntrophicus gen. nov., sp. nov., a novel anaerobic bacterium isolated from deep subsurface oil field and proposal of Koleobacterales ord. nov. in the phylum Firmicutes.</title>
        <authorList>
            <person name="Sakamoto S."/>
            <person name="Tamaki H."/>
        </authorList>
    </citation>
    <scope>NUCLEOTIDE SEQUENCE</scope>
    <source>
        <strain evidence="1">NRmbB1</strain>
    </source>
</reference>
<dbReference type="EMBL" id="CP059066">
    <property type="protein sequence ID" value="QSQ08071.1"/>
    <property type="molecule type" value="Genomic_DNA"/>
</dbReference>
<dbReference type="Gene3D" id="2.60.120.10">
    <property type="entry name" value="Jelly Rolls"/>
    <property type="match status" value="1"/>
</dbReference>
<gene>
    <name evidence="1" type="ORF">H0A61_00391</name>
</gene>
<evidence type="ECO:0008006" key="3">
    <source>
        <dbReference type="Google" id="ProtNLM"/>
    </source>
</evidence>
<name>A0A8A0RHX2_9FIRM</name>
<organism evidence="1 2">
    <name type="scientific">Koleobacter methoxysyntrophicus</name>
    <dbReference type="NCBI Taxonomy" id="2751313"/>
    <lineage>
        <taxon>Bacteria</taxon>
        <taxon>Bacillati</taxon>
        <taxon>Bacillota</taxon>
        <taxon>Clostridia</taxon>
        <taxon>Koleobacterales</taxon>
        <taxon>Koleobacteraceae</taxon>
        <taxon>Koleobacter</taxon>
    </lineage>
</organism>
<dbReference type="KEGG" id="kme:H0A61_00391"/>
<dbReference type="Proteomes" id="UP000662904">
    <property type="component" value="Chromosome"/>
</dbReference>
<evidence type="ECO:0000313" key="1">
    <source>
        <dbReference type="EMBL" id="QSQ08071.1"/>
    </source>
</evidence>
<dbReference type="AlphaFoldDB" id="A0A8A0RHX2"/>
<accession>A0A8A0RHX2</accession>
<dbReference type="InterPro" id="IPR014710">
    <property type="entry name" value="RmlC-like_jellyroll"/>
</dbReference>
<dbReference type="SUPFAM" id="SSF51182">
    <property type="entry name" value="RmlC-like cupins"/>
    <property type="match status" value="1"/>
</dbReference>
<proteinExistence type="predicted"/>
<evidence type="ECO:0000313" key="2">
    <source>
        <dbReference type="Proteomes" id="UP000662904"/>
    </source>
</evidence>
<sequence>MANIKVFEFDRTLPKFQNIINDENTMINIITLKKGEELPKHNTNSNVYLTVLKGSGKLDSGGNIFDLRENMLLNIEKGTEMYIYNENSDILSFCVTKIPNPNNLKG</sequence>
<protein>
    <recommendedName>
        <fullName evidence="3">Cupin domain protein</fullName>
    </recommendedName>
</protein>
<keyword evidence="2" id="KW-1185">Reference proteome</keyword>
<dbReference type="InterPro" id="IPR011051">
    <property type="entry name" value="RmlC_Cupin_sf"/>
</dbReference>
<dbReference type="RefSeq" id="WP_206708306.1">
    <property type="nucleotide sequence ID" value="NZ_CP059066.1"/>
</dbReference>